<dbReference type="Proteomes" id="UP000290365">
    <property type="component" value="Chromosome"/>
</dbReference>
<organism evidence="1 2">
    <name type="scientific">Ktedonosporobacter rubrisoli</name>
    <dbReference type="NCBI Taxonomy" id="2509675"/>
    <lineage>
        <taxon>Bacteria</taxon>
        <taxon>Bacillati</taxon>
        <taxon>Chloroflexota</taxon>
        <taxon>Ktedonobacteria</taxon>
        <taxon>Ktedonobacterales</taxon>
        <taxon>Ktedonosporobacteraceae</taxon>
        <taxon>Ktedonosporobacter</taxon>
    </lineage>
</organism>
<name>A0A4P6JZ03_KTERU</name>
<reference evidence="1 2" key="1">
    <citation type="submission" date="2019-01" db="EMBL/GenBank/DDBJ databases">
        <title>Ktedonosporobacter rubrisoli SCAWS-G2.</title>
        <authorList>
            <person name="Huang Y."/>
            <person name="Yan B."/>
        </authorList>
    </citation>
    <scope>NUCLEOTIDE SEQUENCE [LARGE SCALE GENOMIC DNA]</scope>
    <source>
        <strain evidence="1 2">SCAWS-G2</strain>
    </source>
</reference>
<protein>
    <submittedName>
        <fullName evidence="1">Uncharacterized protein</fullName>
    </submittedName>
</protein>
<dbReference type="EMBL" id="CP035758">
    <property type="protein sequence ID" value="QBD80969.1"/>
    <property type="molecule type" value="Genomic_DNA"/>
</dbReference>
<dbReference type="RefSeq" id="WP_129892031.1">
    <property type="nucleotide sequence ID" value="NZ_CP035758.1"/>
</dbReference>
<sequence length="111" mass="12904">MPEDHKCVIGPSTDVGLLEPGKSQGLWRMEIDISQQDTLQLPFNDTFRAYMERYRLTWVAVARASGLRVMTVWRMWSDLPVRTEDAMRARIGIRHLTGYAYPGPILTYRKF</sequence>
<keyword evidence="2" id="KW-1185">Reference proteome</keyword>
<dbReference type="AlphaFoldDB" id="A0A4P6JZ03"/>
<proteinExistence type="predicted"/>
<evidence type="ECO:0000313" key="2">
    <source>
        <dbReference type="Proteomes" id="UP000290365"/>
    </source>
</evidence>
<evidence type="ECO:0000313" key="1">
    <source>
        <dbReference type="EMBL" id="QBD80969.1"/>
    </source>
</evidence>
<gene>
    <name evidence="1" type="ORF">EPA93_35380</name>
</gene>
<dbReference type="KEGG" id="kbs:EPA93_35380"/>
<accession>A0A4P6JZ03</accession>